<dbReference type="InterPro" id="IPR012668">
    <property type="entry name" value="CHP02466"/>
</dbReference>
<dbReference type="RefSeq" id="WP_053106701.1">
    <property type="nucleotide sequence ID" value="NZ_CP011310.1"/>
</dbReference>
<dbReference type="Proteomes" id="UP000059113">
    <property type="component" value="Chromosome"/>
</dbReference>
<dbReference type="OrthoDB" id="9783136at2"/>
<name>A0A0H4VJV8_9SPHN</name>
<dbReference type="SMART" id="SM00028">
    <property type="entry name" value="TPR"/>
    <property type="match status" value="6"/>
</dbReference>
<dbReference type="InterPro" id="IPR019734">
    <property type="entry name" value="TPR_rpt"/>
</dbReference>
<evidence type="ECO:0000313" key="1">
    <source>
        <dbReference type="EMBL" id="AKQ43284.2"/>
    </source>
</evidence>
<organism evidence="1 2">
    <name type="scientific">Aurantiacibacter atlanticus</name>
    <dbReference type="NCBI Taxonomy" id="1648404"/>
    <lineage>
        <taxon>Bacteria</taxon>
        <taxon>Pseudomonadati</taxon>
        <taxon>Pseudomonadota</taxon>
        <taxon>Alphaproteobacteria</taxon>
        <taxon>Sphingomonadales</taxon>
        <taxon>Erythrobacteraceae</taxon>
        <taxon>Aurantiacibacter</taxon>
    </lineage>
</organism>
<sequence>MNSSPEHYRQRAKILADTGDVTGALGVLREGISAFPNDAPLANSTGNMAMRSGDAALAEACFAQALRIDGHTLEYAINLAIALARLERHDEAVEVLSSLETQGANDARYCSVRATSHRSSGDLRQARIWYDHGLALEPTRPNALHGRARIALESGEADAVQLFERALVANQTDAEAWLGLAEALDAAGEPVRAQELAQKLVAQAPHWIAALRVLAQLRLAAGDDDFASHFADAARQRPQDIAIVQAHAAILSGHDHPSQAAEVIAAARLRIPNDQQLALLEAMQRGMAGQDDAAQEIFASLNLDTPDRAVHEARHRIRRGEMGRAEILLERALAVMPDSTDGWALRDFLWRMRGDDRAAWLHGQVGLVHLLPLPGWEVLQPDLLPLLHQLHDGAAFPLTQSLRGGTQTRGTLLDRAEPEITHLHEALLDALADYRAGLPAKDKNHPLLRHRDAPWSIAGSWSVRLAGGGDRHAAHVHPEGIVSSALYCDLPKDIANHEGQAGWIELGRPPDHMRLDLGPLHVLQPKDGYLALFPSTLYHGTVPFTSGRRMTVAFDVQCQKGAT</sequence>
<dbReference type="InterPro" id="IPR044624">
    <property type="entry name" value="Mbb1-like"/>
</dbReference>
<dbReference type="Gene3D" id="2.60.120.620">
    <property type="entry name" value="q2cbj1_9rhob like domain"/>
    <property type="match status" value="1"/>
</dbReference>
<dbReference type="GO" id="GO:0003729">
    <property type="term" value="F:mRNA binding"/>
    <property type="evidence" value="ECO:0007669"/>
    <property type="project" value="InterPro"/>
</dbReference>
<dbReference type="Gene3D" id="1.25.40.10">
    <property type="entry name" value="Tetratricopeptide repeat domain"/>
    <property type="match status" value="2"/>
</dbReference>
<reference evidence="1 2" key="1">
    <citation type="journal article" date="2015" name="Int. J. Syst. Evol. Microbiol.">
        <title>Erythrobacter atlanticus sp. nov., a bacterium from ocean sediment able to degrade polycyclic aromatic hydrocarbons.</title>
        <authorList>
            <person name="Zhuang L."/>
            <person name="Liu Y."/>
            <person name="Wang L."/>
            <person name="Wang W."/>
            <person name="Shao Z."/>
        </authorList>
    </citation>
    <scope>NUCLEOTIDE SEQUENCE [LARGE SCALE GENOMIC DNA]</scope>
    <source>
        <strain evidence="2">s21-N3</strain>
    </source>
</reference>
<dbReference type="GO" id="GO:0003727">
    <property type="term" value="F:single-stranded RNA binding"/>
    <property type="evidence" value="ECO:0007669"/>
    <property type="project" value="TreeGrafter"/>
</dbReference>
<evidence type="ECO:0000313" key="2">
    <source>
        <dbReference type="Proteomes" id="UP000059113"/>
    </source>
</evidence>
<dbReference type="KEGG" id="ery:CP97_07955"/>
<dbReference type="SUPFAM" id="SSF48452">
    <property type="entry name" value="TPR-like"/>
    <property type="match status" value="1"/>
</dbReference>
<dbReference type="GO" id="GO:0006417">
    <property type="term" value="P:regulation of translation"/>
    <property type="evidence" value="ECO:0007669"/>
    <property type="project" value="TreeGrafter"/>
</dbReference>
<proteinExistence type="predicted"/>
<protein>
    <submittedName>
        <fullName evidence="1">Uncharacterized protein</fullName>
    </submittedName>
</protein>
<dbReference type="PANTHER" id="PTHR44917">
    <property type="entry name" value="PROTEIN HIGH CHLOROPHYLL FLUORESCENT 107"/>
    <property type="match status" value="1"/>
</dbReference>
<dbReference type="InterPro" id="IPR011990">
    <property type="entry name" value="TPR-like_helical_dom_sf"/>
</dbReference>
<dbReference type="GO" id="GO:0006397">
    <property type="term" value="P:mRNA processing"/>
    <property type="evidence" value="ECO:0007669"/>
    <property type="project" value="InterPro"/>
</dbReference>
<dbReference type="PANTHER" id="PTHR44917:SF1">
    <property type="entry name" value="PROTEIN HIGH CHLOROPHYLL FLUORESCENT 107"/>
    <property type="match status" value="1"/>
</dbReference>
<dbReference type="AlphaFoldDB" id="A0A0H4VJV8"/>
<dbReference type="Pfam" id="PF14559">
    <property type="entry name" value="TPR_19"/>
    <property type="match status" value="2"/>
</dbReference>
<dbReference type="EMBL" id="CP011310">
    <property type="protein sequence ID" value="AKQ43284.2"/>
    <property type="molecule type" value="Genomic_DNA"/>
</dbReference>
<accession>A0A0H4VJV8</accession>
<gene>
    <name evidence="1" type="ORF">CP97_07955</name>
</gene>
<reference evidence="2" key="2">
    <citation type="submission" date="2015-04" db="EMBL/GenBank/DDBJ databases">
        <title>The complete genome sequence of Erythrobacter sp. s21-N3.</title>
        <authorList>
            <person name="Zhuang L."/>
            <person name="Liu Y."/>
            <person name="Shao Z."/>
        </authorList>
    </citation>
    <scope>NUCLEOTIDE SEQUENCE [LARGE SCALE GENOMIC DNA]</scope>
    <source>
        <strain evidence="2">s21-N3</strain>
    </source>
</reference>
<dbReference type="Pfam" id="PF13759">
    <property type="entry name" value="2OG-FeII_Oxy_5"/>
    <property type="match status" value="1"/>
</dbReference>
<dbReference type="STRING" id="1648404.CP97_07955"/>
<keyword evidence="2" id="KW-1185">Reference proteome</keyword>